<feature type="domain" description="2,6-dihydroxypyridine 3-monooxygenase substrate binding" evidence="1">
    <location>
        <begin position="183"/>
        <end position="310"/>
    </location>
</feature>
<dbReference type="InterPro" id="IPR054707">
    <property type="entry name" value="DhpH_subs-bd"/>
</dbReference>
<dbReference type="Gene3D" id="3.50.50.60">
    <property type="entry name" value="FAD/NAD(P)-binding domain"/>
    <property type="match status" value="2"/>
</dbReference>
<dbReference type="PANTHER" id="PTHR47469">
    <property type="entry name" value="MONOOXYGENASE-LIKE"/>
    <property type="match status" value="1"/>
</dbReference>
<dbReference type="InterPro" id="IPR053212">
    <property type="entry name" value="DHP_3-monooxygenase"/>
</dbReference>
<dbReference type="InterPro" id="IPR036188">
    <property type="entry name" value="FAD/NAD-bd_sf"/>
</dbReference>
<dbReference type="PANTHER" id="PTHR47469:SF2">
    <property type="entry name" value="OS06G0597600 PROTEIN"/>
    <property type="match status" value="1"/>
</dbReference>
<dbReference type="AlphaFoldDB" id="A0A4Y3WRL2"/>
<dbReference type="Proteomes" id="UP000320338">
    <property type="component" value="Unassembled WGS sequence"/>
</dbReference>
<dbReference type="EMBL" id="BJNG01000017">
    <property type="protein sequence ID" value="GEC20006.1"/>
    <property type="molecule type" value="Genomic_DNA"/>
</dbReference>
<protein>
    <recommendedName>
        <fullName evidence="1">2,6-dihydroxypyridine 3-monooxygenase substrate binding domain-containing protein</fullName>
    </recommendedName>
</protein>
<dbReference type="SUPFAM" id="SSF51905">
    <property type="entry name" value="FAD/NAD(P)-binding domain"/>
    <property type="match status" value="1"/>
</dbReference>
<name>A0A4Y3WRL2_9PSEU</name>
<evidence type="ECO:0000259" key="1">
    <source>
        <dbReference type="Pfam" id="PF22607"/>
    </source>
</evidence>
<organism evidence="2 3">
    <name type="scientific">Pseudonocardia hydrocarbonoxydans</name>
    <dbReference type="NCBI Taxonomy" id="76726"/>
    <lineage>
        <taxon>Bacteria</taxon>
        <taxon>Bacillati</taxon>
        <taxon>Actinomycetota</taxon>
        <taxon>Actinomycetes</taxon>
        <taxon>Pseudonocardiales</taxon>
        <taxon>Pseudonocardiaceae</taxon>
        <taxon>Pseudonocardia</taxon>
    </lineage>
</organism>
<dbReference type="Pfam" id="PF22607">
    <property type="entry name" value="FAD_binding-like"/>
    <property type="match status" value="1"/>
</dbReference>
<accession>A0A4Y3WRL2</accession>
<keyword evidence="3" id="KW-1185">Reference proteome</keyword>
<dbReference type="SUPFAM" id="SSF54373">
    <property type="entry name" value="FAD-linked reductases, C-terminal domain"/>
    <property type="match status" value="1"/>
</dbReference>
<dbReference type="NCBIfam" id="NF005566">
    <property type="entry name" value="PRK07236.1"/>
    <property type="match status" value="1"/>
</dbReference>
<evidence type="ECO:0000313" key="3">
    <source>
        <dbReference type="Proteomes" id="UP000320338"/>
    </source>
</evidence>
<sequence>MVSRTVPSPSGPSPSGSTPWPAVAVVGGSLGGLTAALLLRDIGCDVTVYERSRETLQARGAGIAVLPETLRYPVERLGVPVGRITSSTGWIRFLGRDGGVRHAQRHRYRFSSWNTIYGTLLSAFGTERYRLGRDMTSFAPDGPGSVQVRFADGEPAHADLLVCADGIGSGARSALLPEVGPRYAGYVAWRGTVPERELGGPTFEALHDALTYQLLRGGHVLVYPIPGPDGAVEVGERLINLVWYRNVAEPDLAAFLTDRDGQPRPVSLPPGSVRDELVGELRRSAAALLAPPIAEVAARVEQPFVQAVFDIGVPRMVFGRACLLGDAAFAVRPHAAAGTAKAAEDGWVLAAELDAAGGDLPKALAAWEASQLALGSRLLERNREIGDSSQFAGTFRPGDPRLIFGLHGPGR</sequence>
<evidence type="ECO:0000313" key="2">
    <source>
        <dbReference type="EMBL" id="GEC20006.1"/>
    </source>
</evidence>
<proteinExistence type="predicted"/>
<reference evidence="2 3" key="1">
    <citation type="submission" date="2019-06" db="EMBL/GenBank/DDBJ databases">
        <title>Whole genome shotgun sequence of Pseudonocardia hydrocarbonoxydans NBRC 14498.</title>
        <authorList>
            <person name="Hosoyama A."/>
            <person name="Uohara A."/>
            <person name="Ohji S."/>
            <person name="Ichikawa N."/>
        </authorList>
    </citation>
    <scope>NUCLEOTIDE SEQUENCE [LARGE SCALE GENOMIC DNA]</scope>
    <source>
        <strain evidence="2 3">NBRC 14498</strain>
    </source>
</reference>
<gene>
    <name evidence="2" type="ORF">PHY01_22890</name>
</gene>
<dbReference type="PRINTS" id="PR00420">
    <property type="entry name" value="RNGMNOXGNASE"/>
</dbReference>
<comment type="caution">
    <text evidence="2">The sequence shown here is derived from an EMBL/GenBank/DDBJ whole genome shotgun (WGS) entry which is preliminary data.</text>
</comment>